<dbReference type="Proteomes" id="UP001595075">
    <property type="component" value="Unassembled WGS sequence"/>
</dbReference>
<organism evidence="3 4">
    <name type="scientific">Oculimacula yallundae</name>
    <dbReference type="NCBI Taxonomy" id="86028"/>
    <lineage>
        <taxon>Eukaryota</taxon>
        <taxon>Fungi</taxon>
        <taxon>Dikarya</taxon>
        <taxon>Ascomycota</taxon>
        <taxon>Pezizomycotina</taxon>
        <taxon>Leotiomycetes</taxon>
        <taxon>Helotiales</taxon>
        <taxon>Ploettnerulaceae</taxon>
        <taxon>Oculimacula</taxon>
    </lineage>
</organism>
<feature type="compositionally biased region" description="Low complexity" evidence="1">
    <location>
        <begin position="209"/>
        <end position="226"/>
    </location>
</feature>
<feature type="compositionally biased region" description="Polar residues" evidence="1">
    <location>
        <begin position="444"/>
        <end position="471"/>
    </location>
</feature>
<evidence type="ECO:0000256" key="2">
    <source>
        <dbReference type="SAM" id="Phobius"/>
    </source>
</evidence>
<dbReference type="EMBL" id="JAZHXI010000002">
    <property type="protein sequence ID" value="KAL2074037.1"/>
    <property type="molecule type" value="Genomic_DNA"/>
</dbReference>
<name>A0ABR4CW26_9HELO</name>
<proteinExistence type="predicted"/>
<feature type="region of interest" description="Disordered" evidence="1">
    <location>
        <begin position="519"/>
        <end position="607"/>
    </location>
</feature>
<feature type="compositionally biased region" description="Low complexity" evidence="1">
    <location>
        <begin position="566"/>
        <end position="582"/>
    </location>
</feature>
<feature type="region of interest" description="Disordered" evidence="1">
    <location>
        <begin position="333"/>
        <end position="353"/>
    </location>
</feature>
<sequence>MPRICIELKHHPLFSGLQLHSAAQPLISLLILSILLRAQSILLRIQSISISSESHDIRPKQKGQEDSPSVQLEQSLRIDRRVTFQGSHCFIYSELSIASPNHRITSYPPSTQSPSPVAGSIIPASGIRPLGRLLIAARGIYASFPVHRSARYDIGSFCLWPISLVEKKTWQWLESEIIQGSPRTGTSYVNLLTGHANPSAIQAEIQVKSPSIDSSSSHHSQGTGSPCSANAQAHPLLRTLPYPRKISEFPNPSNTTTTTTLPLPSTSWHRTHQALIDRTTQIHTGHLLSTSSTIQTIDPPKKLRYPTLTNQQLSRIHPAHSRRYSEGDIFDFDPKESSLQDSNSPVLDMYGSTTTVPFPSRTDYIPRGCLGDRHRKSRIPIMNNYSYNTPPGHPGAYYPSFSATPSPAGSPAGGTHGYYARPGPSPRQHSRHTSSGDAYGYSSPRGTTFSPRYNSSGHYATAANVSRNKSSYAAPRHHERRSSYSYHRASHGDSDEDDFEYVDFIVDGVVYRQYSRRPNKSTFNYRGRGTDKYSSQAQGHAYDRDDFEGTPVYEQPQPSSRRRRQSSSTPQRPSARPSSATPKKPPPVAKATDADARKHRIPPGYSLKNWDPSEEPIMLLGSVFDANSLGKWIYDWTVYHHGPATPIADMAGELWLLLIQLAGKVKRAEECMGRIRTKENKEMVDDFIESGERLTDKLKKLLKSCETPIMPEPSLLIPSSDAIVNSSQPRSSCLLSVFGIYASMPTARTFFADQDNRRRSRNEEEKRRSTISFRQIAFPTDYRQTTIPTSAIHSTIYGIGSHCFCFAFCFCALLFQQSVNRRKRRKCVRIIEAIEQTE</sequence>
<evidence type="ECO:0000256" key="1">
    <source>
        <dbReference type="SAM" id="MobiDB-lite"/>
    </source>
</evidence>
<keyword evidence="2" id="KW-0812">Transmembrane</keyword>
<feature type="compositionally biased region" description="Low complexity" evidence="1">
    <location>
        <begin position="250"/>
        <end position="265"/>
    </location>
</feature>
<feature type="region of interest" description="Disordered" evidence="1">
    <location>
        <begin position="406"/>
        <end position="496"/>
    </location>
</feature>
<feature type="region of interest" description="Disordered" evidence="1">
    <location>
        <begin position="243"/>
        <end position="265"/>
    </location>
</feature>
<feature type="transmembrane region" description="Helical" evidence="2">
    <location>
        <begin position="796"/>
        <end position="815"/>
    </location>
</feature>
<evidence type="ECO:0000313" key="3">
    <source>
        <dbReference type="EMBL" id="KAL2074037.1"/>
    </source>
</evidence>
<evidence type="ECO:0000313" key="4">
    <source>
        <dbReference type="Proteomes" id="UP001595075"/>
    </source>
</evidence>
<comment type="caution">
    <text evidence="3">The sequence shown here is derived from an EMBL/GenBank/DDBJ whole genome shotgun (WGS) entry which is preliminary data.</text>
</comment>
<reference evidence="3 4" key="1">
    <citation type="journal article" date="2024" name="Commun. Biol.">
        <title>Comparative genomic analysis of thermophilic fungi reveals convergent evolutionary adaptations and gene losses.</title>
        <authorList>
            <person name="Steindorff A.S."/>
            <person name="Aguilar-Pontes M.V."/>
            <person name="Robinson A.J."/>
            <person name="Andreopoulos B."/>
            <person name="LaButti K."/>
            <person name="Kuo A."/>
            <person name="Mondo S."/>
            <person name="Riley R."/>
            <person name="Otillar R."/>
            <person name="Haridas S."/>
            <person name="Lipzen A."/>
            <person name="Grimwood J."/>
            <person name="Schmutz J."/>
            <person name="Clum A."/>
            <person name="Reid I.D."/>
            <person name="Moisan M.C."/>
            <person name="Butler G."/>
            <person name="Nguyen T.T.M."/>
            <person name="Dewar K."/>
            <person name="Conant G."/>
            <person name="Drula E."/>
            <person name="Henrissat B."/>
            <person name="Hansel C."/>
            <person name="Singer S."/>
            <person name="Hutchinson M.I."/>
            <person name="de Vries R.P."/>
            <person name="Natvig D.O."/>
            <person name="Powell A.J."/>
            <person name="Tsang A."/>
            <person name="Grigoriev I.V."/>
        </authorList>
    </citation>
    <scope>NUCLEOTIDE SEQUENCE [LARGE SCALE GENOMIC DNA]</scope>
    <source>
        <strain evidence="3 4">CBS 494.80</strain>
    </source>
</reference>
<feature type="region of interest" description="Disordered" evidence="1">
    <location>
        <begin position="208"/>
        <end position="231"/>
    </location>
</feature>
<accession>A0ABR4CW26</accession>
<keyword evidence="4" id="KW-1185">Reference proteome</keyword>
<keyword evidence="2" id="KW-0472">Membrane</keyword>
<protein>
    <recommendedName>
        <fullName evidence="5">Vegetative cell wall protein gp1</fullName>
    </recommendedName>
</protein>
<evidence type="ECO:0008006" key="5">
    <source>
        <dbReference type="Google" id="ProtNLM"/>
    </source>
</evidence>
<feature type="compositionally biased region" description="Polar residues" evidence="1">
    <location>
        <begin position="339"/>
        <end position="353"/>
    </location>
</feature>
<keyword evidence="2" id="KW-1133">Transmembrane helix</keyword>
<gene>
    <name evidence="3" type="ORF">VTL71DRAFT_7815</name>
</gene>